<dbReference type="SUPFAM" id="SSF52283">
    <property type="entry name" value="Formate/glycerate dehydrogenase catalytic domain-like"/>
    <property type="match status" value="1"/>
</dbReference>
<evidence type="ECO:0000256" key="1">
    <source>
        <dbReference type="ARBA" id="ARBA00005854"/>
    </source>
</evidence>
<dbReference type="Pfam" id="PF02826">
    <property type="entry name" value="2-Hacid_dh_C"/>
    <property type="match status" value="1"/>
</dbReference>
<evidence type="ECO:0000259" key="6">
    <source>
        <dbReference type="Pfam" id="PF02826"/>
    </source>
</evidence>
<evidence type="ECO:0000256" key="4">
    <source>
        <dbReference type="RuleBase" id="RU003719"/>
    </source>
</evidence>
<dbReference type="Gene3D" id="3.40.50.720">
    <property type="entry name" value="NAD(P)-binding Rossmann-like Domain"/>
    <property type="match status" value="2"/>
</dbReference>
<dbReference type="STRING" id="1122213.GCA_000423365_02911"/>
<dbReference type="Pfam" id="PF00389">
    <property type="entry name" value="2-Hacid_dh"/>
    <property type="match status" value="1"/>
</dbReference>
<name>A0A2R4MA54_9HYPH</name>
<proteinExistence type="inferred from homology"/>
<sequence>MPHTNARVLVTRQLPTQVEARMSALFKVAFNTEDTAFTTQQLIEASQNCEVLVSTITDDLNADVIAQLGNDVRLIAQFGNGVDNVDVNAAAARNITVTNTPSVLTDDTADMTMALILSVPRRLIEGSQVLLKDGSWPGWSPNWMLGRRLSGKKLGIVGMGRIGTAVARRAKAFGLDIHYYSRSKRPQSLEAELGATYWDNLEDMLADVDIVTLHTPATRATSHLINRDNIQLMKPDAILVNLARPNLIDEDALIDAIESGKIGGAALDVFEHHKPINPALLNLARAHKVVLTAHMGSATLESRIEMGETVLVNIRTFLDGHQPPHRVLPDHKG</sequence>
<dbReference type="GO" id="GO:0030267">
    <property type="term" value="F:glyoxylate reductase (NADPH) activity"/>
    <property type="evidence" value="ECO:0007669"/>
    <property type="project" value="TreeGrafter"/>
</dbReference>
<dbReference type="PROSITE" id="PS00671">
    <property type="entry name" value="D_2_HYDROXYACID_DH_3"/>
    <property type="match status" value="1"/>
</dbReference>
<dbReference type="EMBL" id="CP021330">
    <property type="protein sequence ID" value="AVX02746.1"/>
    <property type="molecule type" value="Genomic_DNA"/>
</dbReference>
<keyword evidence="8" id="KW-1185">Reference proteome</keyword>
<feature type="domain" description="D-isomer specific 2-hydroxyacid dehydrogenase NAD-binding" evidence="6">
    <location>
        <begin position="113"/>
        <end position="296"/>
    </location>
</feature>
<dbReference type="GO" id="GO:0051287">
    <property type="term" value="F:NAD binding"/>
    <property type="evidence" value="ECO:0007669"/>
    <property type="project" value="InterPro"/>
</dbReference>
<dbReference type="Proteomes" id="UP000258927">
    <property type="component" value="Chromosome"/>
</dbReference>
<dbReference type="GO" id="GO:0016618">
    <property type="term" value="F:hydroxypyruvate reductase [NAD(P)H] activity"/>
    <property type="evidence" value="ECO:0007669"/>
    <property type="project" value="TreeGrafter"/>
</dbReference>
<keyword evidence="2 4" id="KW-0560">Oxidoreductase</keyword>
<dbReference type="KEGG" id="mmyr:MXMO3_00198"/>
<dbReference type="AlphaFoldDB" id="A0A2R4MA54"/>
<dbReference type="GO" id="GO:0005829">
    <property type="term" value="C:cytosol"/>
    <property type="evidence" value="ECO:0007669"/>
    <property type="project" value="TreeGrafter"/>
</dbReference>
<gene>
    <name evidence="7" type="ORF">MXMO3_00198</name>
</gene>
<dbReference type="InterPro" id="IPR050223">
    <property type="entry name" value="D-isomer_2-hydroxyacid_DH"/>
</dbReference>
<dbReference type="InterPro" id="IPR036291">
    <property type="entry name" value="NAD(P)-bd_dom_sf"/>
</dbReference>
<feature type="domain" description="D-isomer specific 2-hydroxyacid dehydrogenase catalytic" evidence="5">
    <location>
        <begin position="8"/>
        <end position="327"/>
    </location>
</feature>
<protein>
    <submittedName>
        <fullName evidence="7">Glyoxylate reductase</fullName>
    </submittedName>
</protein>
<evidence type="ECO:0000256" key="2">
    <source>
        <dbReference type="ARBA" id="ARBA00023002"/>
    </source>
</evidence>
<keyword evidence="3" id="KW-0520">NAD</keyword>
<evidence type="ECO:0000313" key="8">
    <source>
        <dbReference type="Proteomes" id="UP000258927"/>
    </source>
</evidence>
<evidence type="ECO:0000256" key="3">
    <source>
        <dbReference type="ARBA" id="ARBA00023027"/>
    </source>
</evidence>
<dbReference type="SUPFAM" id="SSF51735">
    <property type="entry name" value="NAD(P)-binding Rossmann-fold domains"/>
    <property type="match status" value="1"/>
</dbReference>
<accession>A0A2R4MA54</accession>
<dbReference type="InterPro" id="IPR029752">
    <property type="entry name" value="D-isomer_DH_CS1"/>
</dbReference>
<dbReference type="RefSeq" id="WP_027835739.1">
    <property type="nucleotide sequence ID" value="NZ_CP021330.1"/>
</dbReference>
<dbReference type="InterPro" id="IPR006140">
    <property type="entry name" value="D-isomer_DH_NAD-bd"/>
</dbReference>
<comment type="similarity">
    <text evidence="1 4">Belongs to the D-isomer specific 2-hydroxyacid dehydrogenase family.</text>
</comment>
<dbReference type="PANTHER" id="PTHR10996">
    <property type="entry name" value="2-HYDROXYACID DEHYDROGENASE-RELATED"/>
    <property type="match status" value="1"/>
</dbReference>
<organism evidence="7 8">
    <name type="scientific">Maritalea myrionectae</name>
    <dbReference type="NCBI Taxonomy" id="454601"/>
    <lineage>
        <taxon>Bacteria</taxon>
        <taxon>Pseudomonadati</taxon>
        <taxon>Pseudomonadota</taxon>
        <taxon>Alphaproteobacteria</taxon>
        <taxon>Hyphomicrobiales</taxon>
        <taxon>Devosiaceae</taxon>
        <taxon>Maritalea</taxon>
    </lineage>
</organism>
<dbReference type="PANTHER" id="PTHR10996:SF283">
    <property type="entry name" value="GLYOXYLATE_HYDROXYPYRUVATE REDUCTASE B"/>
    <property type="match status" value="1"/>
</dbReference>
<evidence type="ECO:0000259" key="5">
    <source>
        <dbReference type="Pfam" id="PF00389"/>
    </source>
</evidence>
<dbReference type="InterPro" id="IPR006139">
    <property type="entry name" value="D-isomer_2_OHA_DH_cat_dom"/>
</dbReference>
<dbReference type="FunFam" id="3.40.50.720:FF:000203">
    <property type="entry name" value="D-3-phosphoglycerate dehydrogenase (SerA)"/>
    <property type="match status" value="1"/>
</dbReference>
<dbReference type="PROSITE" id="PS00065">
    <property type="entry name" value="D_2_HYDROXYACID_DH_1"/>
    <property type="match status" value="1"/>
</dbReference>
<dbReference type="InterPro" id="IPR029753">
    <property type="entry name" value="D-isomer_DH_CS"/>
</dbReference>
<evidence type="ECO:0000313" key="7">
    <source>
        <dbReference type="EMBL" id="AVX02746.1"/>
    </source>
</evidence>
<dbReference type="CDD" id="cd05301">
    <property type="entry name" value="GDH"/>
    <property type="match status" value="1"/>
</dbReference>
<reference evidence="7 8" key="1">
    <citation type="submission" date="2017-05" db="EMBL/GenBank/DDBJ databases">
        <title>Genome Analysis of Maritalea myrionectae HL2708#5.</title>
        <authorList>
            <consortium name="Cotde Inc.-PKNU"/>
            <person name="Jang D."/>
            <person name="Oh H.-M."/>
        </authorList>
    </citation>
    <scope>NUCLEOTIDE SEQUENCE [LARGE SCALE GENOMIC DNA]</scope>
    <source>
        <strain evidence="7 8">HL2708#5</strain>
    </source>
</reference>